<proteinExistence type="predicted"/>
<evidence type="ECO:0000313" key="2">
    <source>
        <dbReference type="Proteomes" id="UP000623172"/>
    </source>
</evidence>
<evidence type="ECO:0000313" key="1">
    <source>
        <dbReference type="EMBL" id="MBC8531656.1"/>
    </source>
</evidence>
<dbReference type="Proteomes" id="UP000623172">
    <property type="component" value="Unassembled WGS sequence"/>
</dbReference>
<name>A0A926D5K6_9FIRM</name>
<sequence length="163" mass="18750">MAILNDQSMSKLIRQAFDRDLSEVSAAYCAYMGTEWTFDKSLPVIPQGVQKGTLAPIMVYIPDHEPQGIYLLLVNGRLEIKEEPLFIAFEDLKGRKITGFFFGRTVAFYNHNDEHLRFKLDHSLPEYKGQKEAQKAILRAVENALPEVIIKRRPKDKGRKGRR</sequence>
<dbReference type="AlphaFoldDB" id="A0A926D5K6"/>
<accession>A0A926D5K6</accession>
<dbReference type="EMBL" id="JACRSR010000002">
    <property type="protein sequence ID" value="MBC8531656.1"/>
    <property type="molecule type" value="Genomic_DNA"/>
</dbReference>
<protein>
    <submittedName>
        <fullName evidence="1">Uncharacterized protein</fullName>
    </submittedName>
</protein>
<gene>
    <name evidence="1" type="ORF">H8696_07305</name>
</gene>
<comment type="caution">
    <text evidence="1">The sequence shown here is derived from an EMBL/GenBank/DDBJ whole genome shotgun (WGS) entry which is preliminary data.</text>
</comment>
<keyword evidence="2" id="KW-1185">Reference proteome</keyword>
<dbReference type="RefSeq" id="WP_249316266.1">
    <property type="nucleotide sequence ID" value="NZ_JACRSR010000002.1"/>
</dbReference>
<reference evidence="1" key="1">
    <citation type="submission" date="2020-08" db="EMBL/GenBank/DDBJ databases">
        <title>Genome public.</title>
        <authorList>
            <person name="Liu C."/>
            <person name="Sun Q."/>
        </authorList>
    </citation>
    <scope>NUCLEOTIDE SEQUENCE</scope>
    <source>
        <strain evidence="1">NSJ-53</strain>
    </source>
</reference>
<organism evidence="1 2">
    <name type="scientific">Gehongia tenuis</name>
    <dbReference type="NCBI Taxonomy" id="2763655"/>
    <lineage>
        <taxon>Bacteria</taxon>
        <taxon>Bacillati</taxon>
        <taxon>Bacillota</taxon>
        <taxon>Clostridia</taxon>
        <taxon>Christensenellales</taxon>
        <taxon>Christensenellaceae</taxon>
        <taxon>Gehongia</taxon>
    </lineage>
</organism>